<dbReference type="GO" id="GO:1990778">
    <property type="term" value="P:protein localization to cell periphery"/>
    <property type="evidence" value="ECO:0007669"/>
    <property type="project" value="UniProtKB-ARBA"/>
</dbReference>
<dbReference type="PANTHER" id="PTHR23119">
    <property type="entry name" value="DISCS LARGE"/>
    <property type="match status" value="1"/>
</dbReference>
<dbReference type="AlphaFoldDB" id="A0A2J8RG29"/>
<evidence type="ECO:0000256" key="4">
    <source>
        <dbReference type="ARBA" id="ARBA00004496"/>
    </source>
</evidence>
<dbReference type="PANTHER" id="PTHR23119:SF5">
    <property type="entry name" value="DISKS LARGE HOMOLOG 1"/>
    <property type="match status" value="1"/>
</dbReference>
<dbReference type="InterPro" id="IPR016313">
    <property type="entry name" value="DLG1-like"/>
</dbReference>
<evidence type="ECO:0000256" key="6">
    <source>
        <dbReference type="ARBA" id="ARBA00007014"/>
    </source>
</evidence>
<dbReference type="GO" id="GO:0099072">
    <property type="term" value="P:regulation of postsynaptic membrane neurotransmitter receptor levels"/>
    <property type="evidence" value="ECO:0007669"/>
    <property type="project" value="TreeGrafter"/>
</dbReference>
<dbReference type="SUPFAM" id="SSF50044">
    <property type="entry name" value="SH3-domain"/>
    <property type="match status" value="1"/>
</dbReference>
<feature type="domain" description="L27" evidence="21">
    <location>
        <begin position="4"/>
        <end position="64"/>
    </location>
</feature>
<dbReference type="InterPro" id="IPR008145">
    <property type="entry name" value="GK/Ca_channel_bsu"/>
</dbReference>
<dbReference type="InterPro" id="IPR004172">
    <property type="entry name" value="L27_dom"/>
</dbReference>
<dbReference type="InterPro" id="IPR015143">
    <property type="entry name" value="L27_1"/>
</dbReference>
<dbReference type="CDD" id="cd12031">
    <property type="entry name" value="SH3_DLG1"/>
    <property type="match status" value="1"/>
</dbReference>
<dbReference type="InterPro" id="IPR050614">
    <property type="entry name" value="Synaptic_Scaffolding_LAP-MAGUK"/>
</dbReference>
<dbReference type="PROSITE" id="PS50106">
    <property type="entry name" value="PDZ"/>
    <property type="match status" value="3"/>
</dbReference>
<dbReference type="CDD" id="cd06795">
    <property type="entry name" value="PDZ3_Dlg1-2-4-like"/>
    <property type="match status" value="1"/>
</dbReference>
<evidence type="ECO:0000256" key="1">
    <source>
        <dbReference type="ARBA" id="ARBA00004202"/>
    </source>
</evidence>
<dbReference type="Pfam" id="PF10600">
    <property type="entry name" value="PDZ_assoc"/>
    <property type="match status" value="1"/>
</dbReference>
<feature type="domain" description="PDZ" evidence="20">
    <location>
        <begin position="191"/>
        <end position="278"/>
    </location>
</feature>
<organism evidence="22">
    <name type="scientific">Pongo abelii</name>
    <name type="common">Sumatran orangutan</name>
    <name type="synonym">Pongo pygmaeus abelii</name>
    <dbReference type="NCBI Taxonomy" id="9601"/>
    <lineage>
        <taxon>Eukaryota</taxon>
        <taxon>Metazoa</taxon>
        <taxon>Chordata</taxon>
        <taxon>Craniata</taxon>
        <taxon>Vertebrata</taxon>
        <taxon>Euteleostomi</taxon>
        <taxon>Mammalia</taxon>
        <taxon>Eutheria</taxon>
        <taxon>Euarchontoglires</taxon>
        <taxon>Primates</taxon>
        <taxon>Haplorrhini</taxon>
        <taxon>Catarrhini</taxon>
        <taxon>Hominidae</taxon>
        <taxon>Pongo</taxon>
    </lineage>
</organism>
<feature type="compositionally biased region" description="Polar residues" evidence="17">
    <location>
        <begin position="649"/>
        <end position="660"/>
    </location>
</feature>
<keyword evidence="13" id="KW-0472">Membrane</keyword>
<dbReference type="GO" id="GO:0070161">
    <property type="term" value="C:anchoring junction"/>
    <property type="evidence" value="ECO:0007669"/>
    <property type="project" value="UniProtKB-SubCell"/>
</dbReference>
<dbReference type="GO" id="GO:0035255">
    <property type="term" value="F:ionotropic glutamate receptor binding"/>
    <property type="evidence" value="ECO:0007669"/>
    <property type="project" value="TreeGrafter"/>
</dbReference>
<dbReference type="GO" id="GO:0043113">
    <property type="term" value="P:receptor clustering"/>
    <property type="evidence" value="ECO:0007669"/>
    <property type="project" value="TreeGrafter"/>
</dbReference>
<dbReference type="SMART" id="SM00326">
    <property type="entry name" value="SH3"/>
    <property type="match status" value="1"/>
</dbReference>
<dbReference type="InterPro" id="IPR008144">
    <property type="entry name" value="Guanylate_kin-like_dom"/>
</dbReference>
<evidence type="ECO:0000256" key="14">
    <source>
        <dbReference type="ARBA" id="ARBA00044189"/>
    </source>
</evidence>
<feature type="domain" description="SH3" evidence="18">
    <location>
        <begin position="548"/>
        <end position="618"/>
    </location>
</feature>
<comment type="caution">
    <text evidence="22">The sequence shown here is derived from an EMBL/GenBank/DDBJ whole genome shotgun (WGS) entry which is preliminary data.</text>
</comment>
<dbReference type="GO" id="GO:0043005">
    <property type="term" value="C:neuron projection"/>
    <property type="evidence" value="ECO:0007669"/>
    <property type="project" value="InterPro"/>
</dbReference>
<sequence>MPVRKQDTQRALHLLEEYRSKLSQTEDRQLRSSIERVINIFQSNLFQALIDIQEFYEVTLLDNPKCIDRSKPSEPIQPVNTWEISSLPSSTVTSETLPSSLSPSVEKYRYQDEDTPPQEHISPQITNEVIGPELVHVSEKNLSEIENVHGFVSHSHISPIKANPPPVLVNTDSLETPTYVNGTDADYEYEEITLERGNSGLGFSIAGGTDNPHIGDDSSIFITKIITGGAAAQDGRLRVNDCILRVNEVDVRDVTHSKAVEALKEAGSIVRLYVKRRKPVSEKIMEIKLIKGPKGLGFSIAGGVGNQHIPGDNSIYVTKIIEGGAAHKDGKLQIGDKLLAVNNVCLEEVTHEEAVTALKNTSDFVYLKVAKPTSMYMNDGYAPPDITNSSSQPVDNHVSPSSFLGQTPASPARYSPVSKAILGDDEITREPRKVVLHRGSTGLGFNIVGGEDGEGIFISFILAGGPADLSGELRKGDRIISVNSVDLRAASHEQAAAALKNAGQAATIVAQYRPEEYSRFEAKIHDLREQMMNSSISSGSGSLRTSQKRSLYVRALFDYDKTKDSGLPSQGLNFKFGDILHVINASDDEWWQARQVTPDGESDEVGVIPSKRRVEKKERARLKTVKFNSKTRDKGEIPDDMGSKGLKHVTSNASDSESSYRGQEEYVLSYEPVNQQEVNYTRPVIILGPMKDRINDDLISEFPDKFGSCVPHTTRPKRDYEVDGRDYHFVTSREQMEKDIQEHKFIEAGQYNNHLYGTSVQSVREVAEKGKHCILDVSGNAIKRLQIAQLYPISIFIKPKSMENIMEMNKRLTEEQARKTFERAMKLEQEFTEHFTAIVQGDTLEDIYNQVKQIIEEQSGSYIWVPAKEKL</sequence>
<feature type="domain" description="PDZ" evidence="20">
    <location>
        <begin position="433"/>
        <end position="514"/>
    </location>
</feature>
<name>A0A2J8RG29_PONAB</name>
<dbReference type="SMART" id="SM00228">
    <property type="entry name" value="PDZ"/>
    <property type="match status" value="3"/>
</dbReference>
<evidence type="ECO:0000256" key="11">
    <source>
        <dbReference type="ARBA" id="ARBA00022824"/>
    </source>
</evidence>
<dbReference type="SUPFAM" id="SSF50156">
    <property type="entry name" value="PDZ domain-like"/>
    <property type="match status" value="3"/>
</dbReference>
<dbReference type="PROSITE" id="PS51022">
    <property type="entry name" value="L27"/>
    <property type="match status" value="1"/>
</dbReference>
<dbReference type="GO" id="GO:0098609">
    <property type="term" value="P:cell-cell adhesion"/>
    <property type="evidence" value="ECO:0007669"/>
    <property type="project" value="TreeGrafter"/>
</dbReference>
<evidence type="ECO:0000259" key="21">
    <source>
        <dbReference type="PROSITE" id="PS51022"/>
    </source>
</evidence>
<dbReference type="GO" id="GO:0098839">
    <property type="term" value="C:postsynaptic density membrane"/>
    <property type="evidence" value="ECO:0007669"/>
    <property type="project" value="TreeGrafter"/>
</dbReference>
<dbReference type="FunFam" id="2.30.42.10:FF:000001">
    <property type="entry name" value="Disks large homolog 1 isoform 2"/>
    <property type="match status" value="1"/>
</dbReference>
<dbReference type="GO" id="GO:0016323">
    <property type="term" value="C:basolateral plasma membrane"/>
    <property type="evidence" value="ECO:0007669"/>
    <property type="project" value="TreeGrafter"/>
</dbReference>
<evidence type="ECO:0000256" key="3">
    <source>
        <dbReference type="ARBA" id="ARBA00004282"/>
    </source>
</evidence>
<dbReference type="FunFam" id="2.30.42.10:FF:000049">
    <property type="entry name" value="disks large homolog 1 isoform X1"/>
    <property type="match status" value="1"/>
</dbReference>
<dbReference type="InterPro" id="IPR019590">
    <property type="entry name" value="DLG1_PEST_dom"/>
</dbReference>
<keyword evidence="9" id="KW-0963">Cytoplasm</keyword>
<dbReference type="Pfam" id="PF09058">
    <property type="entry name" value="L27_1"/>
    <property type="match status" value="1"/>
</dbReference>
<dbReference type="Gene3D" id="2.30.42.10">
    <property type="match status" value="3"/>
</dbReference>
<dbReference type="FunFam" id="1.10.287.470:FF:000001">
    <property type="entry name" value="Disks large 1 isoform X3"/>
    <property type="match status" value="1"/>
</dbReference>
<dbReference type="GO" id="GO:0005789">
    <property type="term" value="C:endoplasmic reticulum membrane"/>
    <property type="evidence" value="ECO:0007669"/>
    <property type="project" value="UniProtKB-SubCell"/>
</dbReference>
<dbReference type="PROSITE" id="PS00856">
    <property type="entry name" value="GUANYLATE_KINASE_1"/>
    <property type="match status" value="1"/>
</dbReference>
<dbReference type="InterPro" id="IPR020590">
    <property type="entry name" value="Guanylate_kinase_CS"/>
</dbReference>
<dbReference type="Pfam" id="PF00595">
    <property type="entry name" value="PDZ"/>
    <property type="match status" value="3"/>
</dbReference>
<dbReference type="Gene3D" id="2.30.30.40">
    <property type="entry name" value="SH3 Domains"/>
    <property type="match status" value="1"/>
</dbReference>
<dbReference type="GO" id="GO:0031503">
    <property type="term" value="P:protein-containing complex localization"/>
    <property type="evidence" value="ECO:0007669"/>
    <property type="project" value="UniProtKB-ARBA"/>
</dbReference>
<gene>
    <name evidence="22" type="ORF">CR201_G0051167</name>
</gene>
<protein>
    <recommendedName>
        <fullName evidence="14">Disks large homolog 1</fullName>
    </recommendedName>
    <alternativeName>
        <fullName evidence="15">Synapse-associated protein 97</fullName>
    </alternativeName>
</protein>
<evidence type="ECO:0000259" key="19">
    <source>
        <dbReference type="PROSITE" id="PS50052"/>
    </source>
</evidence>
<keyword evidence="11" id="KW-0256">Endoplasmic reticulum</keyword>
<dbReference type="Pfam" id="PF00018">
    <property type="entry name" value="SH3_1"/>
    <property type="match status" value="1"/>
</dbReference>
<keyword evidence="10" id="KW-0677">Repeat</keyword>
<dbReference type="CDD" id="cd00071">
    <property type="entry name" value="GMPK"/>
    <property type="match status" value="1"/>
</dbReference>
<dbReference type="GO" id="GO:0019901">
    <property type="term" value="F:protein kinase binding"/>
    <property type="evidence" value="ECO:0007669"/>
    <property type="project" value="TreeGrafter"/>
</dbReference>
<dbReference type="Gene3D" id="3.40.50.300">
    <property type="entry name" value="P-loop containing nucleotide triphosphate hydrolases"/>
    <property type="match status" value="1"/>
</dbReference>
<dbReference type="GO" id="GO:0031594">
    <property type="term" value="C:neuromuscular junction"/>
    <property type="evidence" value="ECO:0007669"/>
    <property type="project" value="InterPro"/>
</dbReference>
<dbReference type="CDD" id="cd06723">
    <property type="entry name" value="PDZ1_Dlg1-2-4-like"/>
    <property type="match status" value="1"/>
</dbReference>
<dbReference type="FunFam" id="2.30.30.40:FF:000058">
    <property type="entry name" value="Disks large homolog 1 isoform X1"/>
    <property type="match status" value="1"/>
</dbReference>
<dbReference type="InterPro" id="IPR036028">
    <property type="entry name" value="SH3-like_dom_sf"/>
</dbReference>
<dbReference type="InterPro" id="IPR019583">
    <property type="entry name" value="DLG1-4_PDZ_assoc"/>
</dbReference>
<evidence type="ECO:0000256" key="10">
    <source>
        <dbReference type="ARBA" id="ARBA00022737"/>
    </source>
</evidence>
<evidence type="ECO:0000256" key="17">
    <source>
        <dbReference type="SAM" id="MobiDB-lite"/>
    </source>
</evidence>
<keyword evidence="7 16" id="KW-0728">SH3 domain</keyword>
<evidence type="ECO:0000259" key="20">
    <source>
        <dbReference type="PROSITE" id="PS50106"/>
    </source>
</evidence>
<evidence type="ECO:0000256" key="13">
    <source>
        <dbReference type="ARBA" id="ARBA00023136"/>
    </source>
</evidence>
<reference evidence="22" key="1">
    <citation type="submission" date="2017-12" db="EMBL/GenBank/DDBJ databases">
        <title>High-resolution comparative analysis of great ape genomes.</title>
        <authorList>
            <person name="Pollen A."/>
            <person name="Hastie A."/>
            <person name="Hormozdiari F."/>
            <person name="Dougherty M."/>
            <person name="Liu R."/>
            <person name="Chaisson M."/>
            <person name="Hoppe E."/>
            <person name="Hill C."/>
            <person name="Pang A."/>
            <person name="Hillier L."/>
            <person name="Baker C."/>
            <person name="Armstrong J."/>
            <person name="Shendure J."/>
            <person name="Paten B."/>
            <person name="Wilson R."/>
            <person name="Chao H."/>
            <person name="Schneider V."/>
            <person name="Ventura M."/>
            <person name="Kronenberg Z."/>
            <person name="Murali S."/>
            <person name="Gordon D."/>
            <person name="Cantsilieris S."/>
            <person name="Munson K."/>
            <person name="Nelson B."/>
            <person name="Raja A."/>
            <person name="Underwood J."/>
            <person name="Diekhans M."/>
            <person name="Fiddes I."/>
            <person name="Haussler D."/>
            <person name="Eichler E."/>
        </authorList>
    </citation>
    <scope>NUCLEOTIDE SEQUENCE [LARGE SCALE GENOMIC DNA]</scope>
    <source>
        <strain evidence="22">Susie</strain>
    </source>
</reference>
<evidence type="ECO:0000256" key="5">
    <source>
        <dbReference type="ARBA" id="ARBA00004586"/>
    </source>
</evidence>
<dbReference type="PROSITE" id="PS50002">
    <property type="entry name" value="SH3"/>
    <property type="match status" value="1"/>
</dbReference>
<dbReference type="SMART" id="SM00569">
    <property type="entry name" value="L27"/>
    <property type="match status" value="1"/>
</dbReference>
<dbReference type="GO" id="GO:0032880">
    <property type="term" value="P:regulation of protein localization"/>
    <property type="evidence" value="ECO:0007669"/>
    <property type="project" value="UniProtKB-ARBA"/>
</dbReference>
<dbReference type="FunFam" id="2.30.42.10:FF:000002">
    <property type="entry name" value="Disks large homolog 4 isoform 2"/>
    <property type="match status" value="1"/>
</dbReference>
<evidence type="ECO:0000256" key="12">
    <source>
        <dbReference type="ARBA" id="ARBA00022949"/>
    </source>
</evidence>
<feature type="region of interest" description="Disordered" evidence="17">
    <location>
        <begin position="629"/>
        <end position="660"/>
    </location>
</feature>
<dbReference type="FunFam" id="3.30.63.10:FF:000001">
    <property type="entry name" value="Disks large homolog 1 isoform 2"/>
    <property type="match status" value="1"/>
</dbReference>
<dbReference type="SMART" id="SM01277">
    <property type="entry name" value="MAGUK_N_PEST"/>
    <property type="match status" value="1"/>
</dbReference>
<dbReference type="InterPro" id="IPR036892">
    <property type="entry name" value="L27_dom_sf"/>
</dbReference>
<keyword evidence="12" id="KW-0965">Cell junction</keyword>
<dbReference type="Pfam" id="PF10608">
    <property type="entry name" value="MAGUK_N_PEST"/>
    <property type="match status" value="1"/>
</dbReference>
<evidence type="ECO:0000256" key="8">
    <source>
        <dbReference type="ARBA" id="ARBA00022475"/>
    </source>
</evidence>
<evidence type="ECO:0000259" key="18">
    <source>
        <dbReference type="PROSITE" id="PS50002"/>
    </source>
</evidence>
<evidence type="ECO:0000256" key="2">
    <source>
        <dbReference type="ARBA" id="ARBA00004221"/>
    </source>
</evidence>
<dbReference type="Gene3D" id="3.30.63.10">
    <property type="entry name" value="Guanylate Kinase phosphate binding domain"/>
    <property type="match status" value="1"/>
</dbReference>
<evidence type="ECO:0000313" key="22">
    <source>
        <dbReference type="EMBL" id="PNJ07472.1"/>
    </source>
</evidence>
<dbReference type="GO" id="GO:0043266">
    <property type="term" value="P:regulation of potassium ion transport"/>
    <property type="evidence" value="ECO:0007669"/>
    <property type="project" value="UniProtKB-ARBA"/>
</dbReference>
<dbReference type="SMART" id="SM00072">
    <property type="entry name" value="GuKc"/>
    <property type="match status" value="1"/>
</dbReference>
<feature type="domain" description="Guanylate kinase-like" evidence="19">
    <location>
        <begin position="681"/>
        <end position="856"/>
    </location>
</feature>
<dbReference type="FunFam" id="3.40.50.300:FF:001402">
    <property type="entry name" value="Discs, large homolog 3 (Drosophila)"/>
    <property type="match status" value="1"/>
</dbReference>
<keyword evidence="8" id="KW-1003">Cell membrane</keyword>
<comment type="similarity">
    <text evidence="6">Belongs to the MAGUK family.</text>
</comment>
<dbReference type="GO" id="GO:0016324">
    <property type="term" value="C:apical plasma membrane"/>
    <property type="evidence" value="ECO:0007669"/>
    <property type="project" value="UniProtKB-SubCell"/>
</dbReference>
<dbReference type="InterPro" id="IPR001478">
    <property type="entry name" value="PDZ"/>
</dbReference>
<dbReference type="PIRSF" id="PIRSF001741">
    <property type="entry name" value="MAGUK_DLGH"/>
    <property type="match status" value="1"/>
</dbReference>
<dbReference type="PROSITE" id="PS50052">
    <property type="entry name" value="GUANYLATE_KINASE_2"/>
    <property type="match status" value="1"/>
</dbReference>
<dbReference type="Pfam" id="PF00625">
    <property type="entry name" value="Guanylate_kin"/>
    <property type="match status" value="1"/>
</dbReference>
<dbReference type="SUPFAM" id="SSF52540">
    <property type="entry name" value="P-loop containing nucleoside triphosphate hydrolases"/>
    <property type="match status" value="1"/>
</dbReference>
<evidence type="ECO:0000256" key="9">
    <source>
        <dbReference type="ARBA" id="ARBA00022490"/>
    </source>
</evidence>
<dbReference type="InterPro" id="IPR027417">
    <property type="entry name" value="P-loop_NTPase"/>
</dbReference>
<dbReference type="GO" id="GO:0097120">
    <property type="term" value="P:receptor localization to synapse"/>
    <property type="evidence" value="ECO:0007669"/>
    <property type="project" value="TreeGrafter"/>
</dbReference>
<dbReference type="GO" id="GO:0045197">
    <property type="term" value="P:establishment or maintenance of epithelial cell apical/basal polarity"/>
    <property type="evidence" value="ECO:0007669"/>
    <property type="project" value="TreeGrafter"/>
</dbReference>
<dbReference type="GO" id="GO:0007268">
    <property type="term" value="P:chemical synaptic transmission"/>
    <property type="evidence" value="ECO:0007669"/>
    <property type="project" value="InterPro"/>
</dbReference>
<proteinExistence type="inferred from homology"/>
<dbReference type="InterPro" id="IPR036034">
    <property type="entry name" value="PDZ_sf"/>
</dbReference>
<dbReference type="Gene3D" id="1.10.287.470">
    <property type="entry name" value="Helix hairpin bin"/>
    <property type="match status" value="1"/>
</dbReference>
<evidence type="ECO:0000256" key="15">
    <source>
        <dbReference type="ARBA" id="ARBA00081997"/>
    </source>
</evidence>
<accession>A0A2J8RG29</accession>
<dbReference type="SUPFAM" id="SSF101288">
    <property type="entry name" value="L27 domain"/>
    <property type="match status" value="1"/>
</dbReference>
<dbReference type="CDD" id="cd06724">
    <property type="entry name" value="PDZ2_Dlg1-2-4-like"/>
    <property type="match status" value="1"/>
</dbReference>
<comment type="subcellular location">
    <subcellularLocation>
        <location evidence="2">Apical cell membrane</location>
    </subcellularLocation>
    <subcellularLocation>
        <location evidence="3">Cell junction</location>
    </subcellularLocation>
    <subcellularLocation>
        <location evidence="1">Cell membrane</location>
        <topology evidence="1">Peripheral membrane protein</topology>
    </subcellularLocation>
    <subcellularLocation>
        <location evidence="4">Cytoplasm</location>
    </subcellularLocation>
    <subcellularLocation>
        <location evidence="5">Endoplasmic reticulum membrane</location>
    </subcellularLocation>
</comment>
<evidence type="ECO:0000256" key="7">
    <source>
        <dbReference type="ARBA" id="ARBA00022443"/>
    </source>
</evidence>
<dbReference type="EMBL" id="NDHI03003699">
    <property type="protein sequence ID" value="PNJ07472.1"/>
    <property type="molecule type" value="Genomic_DNA"/>
</dbReference>
<evidence type="ECO:0000256" key="16">
    <source>
        <dbReference type="PROSITE-ProRule" id="PRU00192"/>
    </source>
</evidence>
<dbReference type="FunFam" id="2.30.30.40:FF:000008">
    <property type="entry name" value="Disks large homolog 1 isoform 2"/>
    <property type="match status" value="1"/>
</dbReference>
<feature type="domain" description="PDZ" evidence="20">
    <location>
        <begin position="286"/>
        <end position="373"/>
    </location>
</feature>
<dbReference type="InterPro" id="IPR001452">
    <property type="entry name" value="SH3_domain"/>
</dbReference>